<evidence type="ECO:0000256" key="1">
    <source>
        <dbReference type="SAM" id="MobiDB-lite"/>
    </source>
</evidence>
<reference evidence="2 3" key="1">
    <citation type="submission" date="2024-04" db="EMBL/GenBank/DDBJ databases">
        <title>Phyllosticta paracitricarpa is synonymous to the EU quarantine fungus P. citricarpa based on phylogenomic analyses.</title>
        <authorList>
            <consortium name="Lawrence Berkeley National Laboratory"/>
            <person name="Van Ingen-Buijs V.A."/>
            <person name="Van Westerhoven A.C."/>
            <person name="Haridas S."/>
            <person name="Skiadas P."/>
            <person name="Martin F."/>
            <person name="Groenewald J.Z."/>
            <person name="Crous P.W."/>
            <person name="Seidl M.F."/>
        </authorList>
    </citation>
    <scope>NUCLEOTIDE SEQUENCE [LARGE SCALE GENOMIC DNA]</scope>
    <source>
        <strain evidence="2 3">CBS 123374</strain>
    </source>
</reference>
<keyword evidence="3" id="KW-1185">Reference proteome</keyword>
<organism evidence="2 3">
    <name type="scientific">Phyllosticta capitalensis</name>
    <dbReference type="NCBI Taxonomy" id="121624"/>
    <lineage>
        <taxon>Eukaryota</taxon>
        <taxon>Fungi</taxon>
        <taxon>Dikarya</taxon>
        <taxon>Ascomycota</taxon>
        <taxon>Pezizomycotina</taxon>
        <taxon>Dothideomycetes</taxon>
        <taxon>Dothideomycetes incertae sedis</taxon>
        <taxon>Botryosphaeriales</taxon>
        <taxon>Phyllostictaceae</taxon>
        <taxon>Phyllosticta</taxon>
    </lineage>
</organism>
<dbReference type="Proteomes" id="UP001492380">
    <property type="component" value="Unassembled WGS sequence"/>
</dbReference>
<feature type="region of interest" description="Disordered" evidence="1">
    <location>
        <begin position="1"/>
        <end position="89"/>
    </location>
</feature>
<comment type="caution">
    <text evidence="2">The sequence shown here is derived from an EMBL/GenBank/DDBJ whole genome shotgun (WGS) entry which is preliminary data.</text>
</comment>
<dbReference type="EMBL" id="JBBWRZ010000008">
    <property type="protein sequence ID" value="KAK8230807.1"/>
    <property type="molecule type" value="Genomic_DNA"/>
</dbReference>
<sequence>MPHPQRIFPFALNPQGPNISQPPPRLSSRSSQTPSFVSHLGLPTQRASRESLPYSRHHHHPRVARGGTRGTLTEGPESASPSTRATSCSVRSLRADRNVAGRAPRWPAPFFLPLLRRLLRPSVAAERRDCAYRRPSFGFLEDRAVKASACASLDGNHGNHGNCGISMGSFLEVRLADIIGWWRILHGSGFCEDALAMFSPDIGSPFLTLQQMLLPWKRLAVHRTTTSM</sequence>
<accession>A0ABR1YIR9</accession>
<feature type="compositionally biased region" description="Low complexity" evidence="1">
    <location>
        <begin position="26"/>
        <end position="35"/>
    </location>
</feature>
<feature type="compositionally biased region" description="Polar residues" evidence="1">
    <location>
        <begin position="79"/>
        <end position="89"/>
    </location>
</feature>
<protein>
    <submittedName>
        <fullName evidence="2">Uncharacterized protein</fullName>
    </submittedName>
</protein>
<gene>
    <name evidence="2" type="ORF">HDK90DRAFT_332750</name>
</gene>
<proteinExistence type="predicted"/>
<evidence type="ECO:0000313" key="3">
    <source>
        <dbReference type="Proteomes" id="UP001492380"/>
    </source>
</evidence>
<name>A0ABR1YIR9_9PEZI</name>
<evidence type="ECO:0000313" key="2">
    <source>
        <dbReference type="EMBL" id="KAK8230807.1"/>
    </source>
</evidence>